<gene>
    <name evidence="1" type="ORF">ACJIZ3_001162</name>
</gene>
<dbReference type="AlphaFoldDB" id="A0ABD3U2T7"/>
<sequence length="380" mass="43075">MKKSSPPTIAPLLLRNFLTSIFIHADTSFIYLSQKYKFLEFLRYFLTSTFLLFLPSFFPNLNPNSVEPHNPFSRSTKADNYAAGGSGVSRALSQLLLIMNDIPVSSRKYELVRSLAENLINDNLLENNQALTEINCAVLSAAFTRSMGHLEASMVEQGQRCGEEEAVHDNHHYYYYYSNFYKRASRLVRGAKHYYKLLLVSRERECVSSAEKLAAELLWLAQKMEVCGCAEEAVWKWAEAANLASLALSAAPRLQGSLVKVSAFLMKQAKEMGEGKGEEATEKQDIRKIKMKMLISWLPLLCRASNGTDMPVLNTAEKAELERILEEIISTLDEEESEQERVLSLWLHHYTYCPASDWPNLGTSYSRWLTASRLSLLQAT</sequence>
<dbReference type="PANTHER" id="PTHR31060">
    <property type="entry name" value="OSJNBA0011J08.25 PROTEIN-RELATED"/>
    <property type="match status" value="1"/>
</dbReference>
<dbReference type="Proteomes" id="UP001634393">
    <property type="component" value="Unassembled WGS sequence"/>
</dbReference>
<evidence type="ECO:0000313" key="2">
    <source>
        <dbReference type="Proteomes" id="UP001634393"/>
    </source>
</evidence>
<dbReference type="PANTHER" id="PTHR31060:SF4">
    <property type="entry name" value="1,8-CINEOLE SYNTHASE"/>
    <property type="match status" value="1"/>
</dbReference>
<proteinExistence type="predicted"/>
<evidence type="ECO:0000313" key="1">
    <source>
        <dbReference type="EMBL" id="KAL3843759.1"/>
    </source>
</evidence>
<dbReference type="InterPro" id="IPR038920">
    <property type="entry name" value="At3g05675-like"/>
</dbReference>
<organism evidence="1 2">
    <name type="scientific">Penstemon smallii</name>
    <dbReference type="NCBI Taxonomy" id="265156"/>
    <lineage>
        <taxon>Eukaryota</taxon>
        <taxon>Viridiplantae</taxon>
        <taxon>Streptophyta</taxon>
        <taxon>Embryophyta</taxon>
        <taxon>Tracheophyta</taxon>
        <taxon>Spermatophyta</taxon>
        <taxon>Magnoliopsida</taxon>
        <taxon>eudicotyledons</taxon>
        <taxon>Gunneridae</taxon>
        <taxon>Pentapetalae</taxon>
        <taxon>asterids</taxon>
        <taxon>lamiids</taxon>
        <taxon>Lamiales</taxon>
        <taxon>Plantaginaceae</taxon>
        <taxon>Cheloneae</taxon>
        <taxon>Penstemon</taxon>
    </lineage>
</organism>
<accession>A0ABD3U2T7</accession>
<name>A0ABD3U2T7_9LAMI</name>
<keyword evidence="2" id="KW-1185">Reference proteome</keyword>
<comment type="caution">
    <text evidence="1">The sequence shown here is derived from an EMBL/GenBank/DDBJ whole genome shotgun (WGS) entry which is preliminary data.</text>
</comment>
<protein>
    <submittedName>
        <fullName evidence="1">Uncharacterized protein</fullName>
    </submittedName>
</protein>
<reference evidence="1 2" key="1">
    <citation type="submission" date="2024-12" db="EMBL/GenBank/DDBJ databases">
        <title>The unique morphological basis and parallel evolutionary history of personate flowers in Penstemon.</title>
        <authorList>
            <person name="Depatie T.H."/>
            <person name="Wessinger C.A."/>
        </authorList>
    </citation>
    <scope>NUCLEOTIDE SEQUENCE [LARGE SCALE GENOMIC DNA]</scope>
    <source>
        <strain evidence="1">WTNN_2</strain>
        <tissue evidence="1">Leaf</tissue>
    </source>
</reference>
<dbReference type="EMBL" id="JBJXBP010000002">
    <property type="protein sequence ID" value="KAL3843759.1"/>
    <property type="molecule type" value="Genomic_DNA"/>
</dbReference>